<dbReference type="STRING" id="999630.TUZN_0444"/>
<keyword evidence="1" id="KW-0560">Oxidoreductase</keyword>
<protein>
    <submittedName>
        <fullName evidence="3">Saccharopine dehydrogenase, putative</fullName>
    </submittedName>
</protein>
<name>F2L381_THEU7</name>
<dbReference type="InterPro" id="IPR051168">
    <property type="entry name" value="AASS"/>
</dbReference>
<dbReference type="SUPFAM" id="SSF51735">
    <property type="entry name" value="NAD(P)-binding Rossmann-fold domains"/>
    <property type="match status" value="1"/>
</dbReference>
<dbReference type="eggNOG" id="arCOG00243">
    <property type="taxonomic scope" value="Archaea"/>
</dbReference>
<evidence type="ECO:0000256" key="1">
    <source>
        <dbReference type="ARBA" id="ARBA00023002"/>
    </source>
</evidence>
<proteinExistence type="predicted"/>
<dbReference type="Gene3D" id="3.30.360.10">
    <property type="entry name" value="Dihydrodipicolinate Reductase, domain 2"/>
    <property type="match status" value="1"/>
</dbReference>
<feature type="domain" description="Saccharopine dehydrogenase-like C-terminal" evidence="2">
    <location>
        <begin position="107"/>
        <end position="338"/>
    </location>
</feature>
<dbReference type="SUPFAM" id="SSF55347">
    <property type="entry name" value="Glyceraldehyde-3-phosphate dehydrogenase-like, C-terminal domain"/>
    <property type="match status" value="1"/>
</dbReference>
<dbReference type="EMBL" id="CP002590">
    <property type="protein sequence ID" value="AEA11940.1"/>
    <property type="molecule type" value="Genomic_DNA"/>
</dbReference>
<dbReference type="Gene3D" id="3.40.50.720">
    <property type="entry name" value="NAD(P)-binding Rossmann-like Domain"/>
    <property type="match status" value="1"/>
</dbReference>
<organism evidence="3 4">
    <name type="scientific">Thermoproteus uzoniensis (strain 768-20)</name>
    <dbReference type="NCBI Taxonomy" id="999630"/>
    <lineage>
        <taxon>Archaea</taxon>
        <taxon>Thermoproteota</taxon>
        <taxon>Thermoprotei</taxon>
        <taxon>Thermoproteales</taxon>
        <taxon>Thermoproteaceae</taxon>
        <taxon>Thermoproteus</taxon>
    </lineage>
</organism>
<dbReference type="AlphaFoldDB" id="F2L381"/>
<reference key="2">
    <citation type="submission" date="2011-03" db="EMBL/GenBank/DDBJ databases">
        <title>Complete genome sequence of the thermoacidophilic crenarchaeon Thermoproteus uzoniensis 768-20.</title>
        <authorList>
            <person name="Mardanov A.V."/>
            <person name="Gumerov V.M."/>
            <person name="Beletsky A.V."/>
            <person name="Prokofeva M.I."/>
            <person name="Bonch-Osmolovskaya E.A."/>
            <person name="Ravin N.V."/>
            <person name="Skryabin K.G."/>
        </authorList>
    </citation>
    <scope>NUCLEOTIDE SEQUENCE</scope>
    <source>
        <strain>768-20</strain>
    </source>
</reference>
<dbReference type="KEGG" id="tuz:TUZN_0444"/>
<dbReference type="Pfam" id="PF16653">
    <property type="entry name" value="Sacchrp_dh_C"/>
    <property type="match status" value="1"/>
</dbReference>
<dbReference type="InterPro" id="IPR032095">
    <property type="entry name" value="Sacchrp_dh-like_C"/>
</dbReference>
<keyword evidence="4" id="KW-1185">Reference proteome</keyword>
<evidence type="ECO:0000313" key="4">
    <source>
        <dbReference type="Proteomes" id="UP000008138"/>
    </source>
</evidence>
<accession>F2L381</accession>
<evidence type="ECO:0000313" key="3">
    <source>
        <dbReference type="EMBL" id="AEA11940.1"/>
    </source>
</evidence>
<dbReference type="GO" id="GO:0016491">
    <property type="term" value="F:oxidoreductase activity"/>
    <property type="evidence" value="ECO:0007669"/>
    <property type="project" value="UniProtKB-KW"/>
</dbReference>
<dbReference type="PANTHER" id="PTHR11133">
    <property type="entry name" value="SACCHAROPINE DEHYDROGENASE"/>
    <property type="match status" value="1"/>
</dbReference>
<gene>
    <name evidence="3" type="ordered locus">TUZN_0444</name>
</gene>
<dbReference type="GeneID" id="10359989"/>
<dbReference type="InterPro" id="IPR036291">
    <property type="entry name" value="NAD(P)-bd_dom_sf"/>
</dbReference>
<dbReference type="RefSeq" id="WP_013679276.1">
    <property type="nucleotide sequence ID" value="NC_015315.1"/>
</dbReference>
<dbReference type="OrthoDB" id="27588at2157"/>
<dbReference type="PANTHER" id="PTHR11133:SF22">
    <property type="entry name" value="ALPHA-AMINOADIPIC SEMIALDEHYDE SYNTHASE, MITOCHONDRIAL"/>
    <property type="match status" value="1"/>
</dbReference>
<reference evidence="3 4" key="1">
    <citation type="journal article" date="2011" name="J. Bacteriol.">
        <title>Complete genome sequence of the thermoacidophilic crenarchaeon Thermoproteus uzoniensis 768-20.</title>
        <authorList>
            <person name="Mardanov A.V."/>
            <person name="Gumerov V.M."/>
            <person name="Beletsky A.V."/>
            <person name="Prokofeva M.I."/>
            <person name="Bonch-Osmolovskaya E.A."/>
            <person name="Ravin N.V."/>
            <person name="Skryabin K.G."/>
        </authorList>
    </citation>
    <scope>NUCLEOTIDE SEQUENCE [LARGE SCALE GENOMIC DNA]</scope>
    <source>
        <strain evidence="3 4">768-20</strain>
    </source>
</reference>
<evidence type="ECO:0000259" key="2">
    <source>
        <dbReference type="Pfam" id="PF16653"/>
    </source>
</evidence>
<sequence length="350" mass="38214">MKILVLGCGNIGRFVSRHLHDRGHEVVTVDVKGGDCPGIVKSDVGSLEVKSVDLAIGALPGPVAYKVAKYVLERGVDLIDVSYMPEDPLSLHEVAKGSGARYIPDAGVAPGLSNMLVGRLMSEIPRLEQIKIYVGGVPKTPVGPLGYSITWSPYDLIEEYTRPARIIRGGRVESVDPLSDVELVDTPLGEMEAFYTDGLRTLLRTAKIPNMFEKTLRWPGHVERIRLLRDLGLMSDDVVEGVRPKQVLAALLGRLRFQVPDVVYMKVAGESPDERITYEVVVEPSGEWSAMQRATGLTAASLIAVVKDLDPGVTPPEMIGMSNKLMPRVLAYLKQNGININVEKVTRSVL</sequence>
<dbReference type="HOGENOM" id="CLU_032858_3_0_2"/>
<dbReference type="Proteomes" id="UP000008138">
    <property type="component" value="Chromosome"/>
</dbReference>